<proteinExistence type="predicted"/>
<reference evidence="2 3" key="1">
    <citation type="journal article" date="2024" name="Plant Biotechnol. J.">
        <title>Dendrobium thyrsiflorum genome and its molecular insights into genes involved in important horticultural traits.</title>
        <authorList>
            <person name="Chen B."/>
            <person name="Wang J.Y."/>
            <person name="Zheng P.J."/>
            <person name="Li K.L."/>
            <person name="Liang Y.M."/>
            <person name="Chen X.F."/>
            <person name="Zhang C."/>
            <person name="Zhao X."/>
            <person name="He X."/>
            <person name="Zhang G.Q."/>
            <person name="Liu Z.J."/>
            <person name="Xu Q."/>
        </authorList>
    </citation>
    <scope>NUCLEOTIDE SEQUENCE [LARGE SCALE GENOMIC DNA]</scope>
    <source>
        <strain evidence="2">GZMU011</strain>
    </source>
</reference>
<gene>
    <name evidence="2" type="ORF">M5K25_025486</name>
</gene>
<protein>
    <submittedName>
        <fullName evidence="2">Uncharacterized protein</fullName>
    </submittedName>
</protein>
<accession>A0ABD0U9C9</accession>
<organism evidence="2 3">
    <name type="scientific">Dendrobium thyrsiflorum</name>
    <name type="common">Pinecone-like raceme dendrobium</name>
    <name type="synonym">Orchid</name>
    <dbReference type="NCBI Taxonomy" id="117978"/>
    <lineage>
        <taxon>Eukaryota</taxon>
        <taxon>Viridiplantae</taxon>
        <taxon>Streptophyta</taxon>
        <taxon>Embryophyta</taxon>
        <taxon>Tracheophyta</taxon>
        <taxon>Spermatophyta</taxon>
        <taxon>Magnoliopsida</taxon>
        <taxon>Liliopsida</taxon>
        <taxon>Asparagales</taxon>
        <taxon>Orchidaceae</taxon>
        <taxon>Epidendroideae</taxon>
        <taxon>Malaxideae</taxon>
        <taxon>Dendrobiinae</taxon>
        <taxon>Dendrobium</taxon>
    </lineage>
</organism>
<dbReference type="Proteomes" id="UP001552299">
    <property type="component" value="Unassembled WGS sequence"/>
</dbReference>
<dbReference type="AlphaFoldDB" id="A0ABD0U9C9"/>
<feature type="region of interest" description="Disordered" evidence="1">
    <location>
        <begin position="162"/>
        <end position="181"/>
    </location>
</feature>
<keyword evidence="3" id="KW-1185">Reference proteome</keyword>
<sequence>MIRSTVEKFKPQFGLPNGLQIQISNERPTVKGIDIGRPSKPFPTYSCSCTYLQAIDRFCLLDHHPEFRQTTTSRRSSARSPPKARSYSGPSLDARIYVGPPLEARSYARPPPETRIYVGPPLEARSFAEPSLDARVPLDHPLRPGVTPDDHVTPRVTLDHHLSSEVTPDHRLMPELRRTTA</sequence>
<comment type="caution">
    <text evidence="2">The sequence shown here is derived from an EMBL/GenBank/DDBJ whole genome shotgun (WGS) entry which is preliminary data.</text>
</comment>
<dbReference type="EMBL" id="JANQDX010000018">
    <property type="protein sequence ID" value="KAL0906951.1"/>
    <property type="molecule type" value="Genomic_DNA"/>
</dbReference>
<feature type="compositionally biased region" description="Low complexity" evidence="1">
    <location>
        <begin position="73"/>
        <end position="88"/>
    </location>
</feature>
<evidence type="ECO:0000256" key="1">
    <source>
        <dbReference type="SAM" id="MobiDB-lite"/>
    </source>
</evidence>
<evidence type="ECO:0000313" key="3">
    <source>
        <dbReference type="Proteomes" id="UP001552299"/>
    </source>
</evidence>
<feature type="region of interest" description="Disordered" evidence="1">
    <location>
        <begin position="68"/>
        <end position="92"/>
    </location>
</feature>
<name>A0ABD0U9C9_DENTH</name>
<evidence type="ECO:0000313" key="2">
    <source>
        <dbReference type="EMBL" id="KAL0906951.1"/>
    </source>
</evidence>